<feature type="domain" description="Glycosyltransferase 2-like" evidence="1">
    <location>
        <begin position="13"/>
        <end position="147"/>
    </location>
</feature>
<organism evidence="2 3">
    <name type="scientific">Vulcanisaeta souniana JCM 11219</name>
    <dbReference type="NCBI Taxonomy" id="1293586"/>
    <lineage>
        <taxon>Archaea</taxon>
        <taxon>Thermoproteota</taxon>
        <taxon>Thermoprotei</taxon>
        <taxon>Thermoproteales</taxon>
        <taxon>Thermoproteaceae</taxon>
        <taxon>Vulcanisaeta</taxon>
    </lineage>
</organism>
<keyword evidence="3" id="KW-1185">Reference proteome</keyword>
<dbReference type="PANTHER" id="PTHR43630">
    <property type="entry name" value="POLY-BETA-1,6-N-ACETYL-D-GLUCOSAMINE SYNTHASE"/>
    <property type="match status" value="1"/>
</dbReference>
<evidence type="ECO:0000313" key="2">
    <source>
        <dbReference type="EMBL" id="BDR92086.1"/>
    </source>
</evidence>
<dbReference type="Gene3D" id="3.90.550.10">
    <property type="entry name" value="Spore Coat Polysaccharide Biosynthesis Protein SpsA, Chain A"/>
    <property type="match status" value="1"/>
</dbReference>
<dbReference type="EMBL" id="AP026830">
    <property type="protein sequence ID" value="BDR92086.1"/>
    <property type="molecule type" value="Genomic_DNA"/>
</dbReference>
<dbReference type="SUPFAM" id="SSF53448">
    <property type="entry name" value="Nucleotide-diphospho-sugar transferases"/>
    <property type="match status" value="1"/>
</dbReference>
<evidence type="ECO:0000313" key="3">
    <source>
        <dbReference type="Proteomes" id="UP001060771"/>
    </source>
</evidence>
<accession>A0ABM8BM74</accession>
<reference evidence="3" key="1">
    <citation type="submission" date="2022-09" db="EMBL/GenBank/DDBJ databases">
        <title>Complete genome sequence of Vulcanisaeta souniana.</title>
        <authorList>
            <person name="Kato S."/>
            <person name="Itoh T."/>
            <person name="Ohkuma M."/>
        </authorList>
    </citation>
    <scope>NUCLEOTIDE SEQUENCE [LARGE SCALE GENOMIC DNA]</scope>
    <source>
        <strain evidence="3">JCM 11219</strain>
    </source>
</reference>
<dbReference type="PANTHER" id="PTHR43630:SF2">
    <property type="entry name" value="GLYCOSYLTRANSFERASE"/>
    <property type="match status" value="1"/>
</dbReference>
<evidence type="ECO:0000259" key="1">
    <source>
        <dbReference type="Pfam" id="PF00535"/>
    </source>
</evidence>
<dbReference type="Proteomes" id="UP001060771">
    <property type="component" value="Chromosome"/>
</dbReference>
<dbReference type="Pfam" id="PF00535">
    <property type="entry name" value="Glycos_transf_2"/>
    <property type="match status" value="1"/>
</dbReference>
<proteinExistence type="predicted"/>
<gene>
    <name evidence="2" type="ORF">Vsou_11790</name>
</gene>
<sequence>MLKLALMVSVCFVTFTRNSGCWLRGLLDNVVDIVDEVVVVDGYSSDDTVEIAKSYGARVFQRKPRGYVEPDRMFAIRQCNNDWVLYLDTDERLNTRLRRDLKEIIDKAIKNNYSAVMINRYNYHIKSGNFIFDAGFPDPQIRIFNKYRVEYKGIIHEFPKVHGRIMKLAPEYAIIHLVNDLTPLNKKDVIYAYVERLDHTYKRSRLYSAFTHLKPFTILSAWVILYGYFTVRQLMARKPVNIVGLMNNLRVALYKHLALLLIVTRGRKLDRIANAINEHGLIKLLEHSEIT</sequence>
<dbReference type="InterPro" id="IPR029044">
    <property type="entry name" value="Nucleotide-diphossugar_trans"/>
</dbReference>
<protein>
    <recommendedName>
        <fullName evidence="1">Glycosyltransferase 2-like domain-containing protein</fullName>
    </recommendedName>
</protein>
<name>A0ABM8BM74_9CREN</name>
<dbReference type="InterPro" id="IPR001173">
    <property type="entry name" value="Glyco_trans_2-like"/>
</dbReference>